<keyword evidence="3" id="KW-0808">Transferase</keyword>
<dbReference type="PANTHER" id="PTHR21152:SF40">
    <property type="entry name" value="ALANINE--GLYOXYLATE AMINOTRANSFERASE"/>
    <property type="match status" value="1"/>
</dbReference>
<organism evidence="3 4">
    <name type="scientific">Mytilus edulis</name>
    <name type="common">Blue mussel</name>
    <dbReference type="NCBI Taxonomy" id="6550"/>
    <lineage>
        <taxon>Eukaryota</taxon>
        <taxon>Metazoa</taxon>
        <taxon>Spiralia</taxon>
        <taxon>Lophotrochozoa</taxon>
        <taxon>Mollusca</taxon>
        <taxon>Bivalvia</taxon>
        <taxon>Autobranchia</taxon>
        <taxon>Pteriomorphia</taxon>
        <taxon>Mytilida</taxon>
        <taxon>Mytiloidea</taxon>
        <taxon>Mytilidae</taxon>
        <taxon>Mytilinae</taxon>
        <taxon>Mytilus</taxon>
    </lineage>
</organism>
<dbReference type="GO" id="GO:0004760">
    <property type="term" value="F:L-serine-pyruvate transaminase activity"/>
    <property type="evidence" value="ECO:0007669"/>
    <property type="project" value="UniProtKB-EC"/>
</dbReference>
<dbReference type="GO" id="GO:0019265">
    <property type="term" value="P:glycine biosynthetic process, by transamination of glyoxylate"/>
    <property type="evidence" value="ECO:0007669"/>
    <property type="project" value="TreeGrafter"/>
</dbReference>
<dbReference type="PANTHER" id="PTHR21152">
    <property type="entry name" value="AMINOTRANSFERASE CLASS V"/>
    <property type="match status" value="1"/>
</dbReference>
<dbReference type="SUPFAM" id="SSF53383">
    <property type="entry name" value="PLP-dependent transferases"/>
    <property type="match status" value="1"/>
</dbReference>
<evidence type="ECO:0000313" key="3">
    <source>
        <dbReference type="EMBL" id="CAG2222273.1"/>
    </source>
</evidence>
<evidence type="ECO:0000256" key="2">
    <source>
        <dbReference type="ARBA" id="ARBA00022898"/>
    </source>
</evidence>
<dbReference type="GO" id="GO:0008453">
    <property type="term" value="F:alanine-glyoxylate transaminase activity"/>
    <property type="evidence" value="ECO:0007669"/>
    <property type="project" value="UniProtKB-EC"/>
</dbReference>
<evidence type="ECO:0000256" key="1">
    <source>
        <dbReference type="ARBA" id="ARBA00001933"/>
    </source>
</evidence>
<proteinExistence type="predicted"/>
<evidence type="ECO:0000313" key="4">
    <source>
        <dbReference type="Proteomes" id="UP000683360"/>
    </source>
</evidence>
<dbReference type="AlphaFoldDB" id="A0A8S3SLZ8"/>
<dbReference type="EMBL" id="CAJPWZ010001742">
    <property type="protein sequence ID" value="CAG2222273.1"/>
    <property type="molecule type" value="Genomic_DNA"/>
</dbReference>
<dbReference type="Gene3D" id="3.40.640.10">
    <property type="entry name" value="Type I PLP-dependent aspartate aminotransferase-like (Major domain)"/>
    <property type="match status" value="2"/>
</dbReference>
<dbReference type="EC" id="2.6.1.45" evidence="3"/>
<dbReference type="EC" id="2.6.1.51" evidence="3"/>
<accession>A0A8S3SLZ8</accession>
<dbReference type="InterPro" id="IPR015424">
    <property type="entry name" value="PyrdxlP-dep_Trfase"/>
</dbReference>
<keyword evidence="2" id="KW-0663">Pyridoxal phosphate</keyword>
<dbReference type="GO" id="GO:0050281">
    <property type="term" value="F:L-serine-glyoxylate transaminase activity"/>
    <property type="evidence" value="ECO:0007669"/>
    <property type="project" value="UniProtKB-EC"/>
</dbReference>
<comment type="caution">
    <text evidence="3">The sequence shown here is derived from an EMBL/GenBank/DDBJ whole genome shotgun (WGS) entry which is preliminary data.</text>
</comment>
<keyword evidence="3" id="KW-0032">Aminotransferase</keyword>
<comment type="cofactor">
    <cofactor evidence="1">
        <name>pyridoxal 5'-phosphate</name>
        <dbReference type="ChEBI" id="CHEBI:597326"/>
    </cofactor>
</comment>
<reference evidence="3" key="1">
    <citation type="submission" date="2021-03" db="EMBL/GenBank/DDBJ databases">
        <authorList>
            <person name="Bekaert M."/>
        </authorList>
    </citation>
    <scope>NUCLEOTIDE SEQUENCE</scope>
</reference>
<protein>
    <submittedName>
        <fullName evidence="3">AGXT</fullName>
        <ecNumber evidence="3">2.6.1.44</ecNumber>
        <ecNumber evidence="3">2.6.1.45</ecNumber>
        <ecNumber evidence="3">2.6.1.51</ecNumber>
    </submittedName>
</protein>
<dbReference type="EC" id="2.6.1.44" evidence="3"/>
<dbReference type="OrthoDB" id="7403325at2759"/>
<dbReference type="GO" id="GO:0005777">
    <property type="term" value="C:peroxisome"/>
    <property type="evidence" value="ECO:0007669"/>
    <property type="project" value="TreeGrafter"/>
</dbReference>
<dbReference type="Proteomes" id="UP000683360">
    <property type="component" value="Unassembled WGS sequence"/>
</dbReference>
<sequence>MSSVSNPPQSLLKPMVIPQKLLMGPGPSNSSPRILSASALPMLGHLHPEFTKIMDEVKEGTRYLFQTRNNWTVCVSGTGHAAMEAAVCAIAETINKPMGQVFNLQEIEEGLQKYRPVLLFLTHGESSGSTVQPLEGVGKLCHREKVLKRKTPVRSFYFDMNHLSNYWGCEENPRRYKVQISGGLGAQAGKIWSNEELWDTTLHLTMLIVVLRALSKL</sequence>
<dbReference type="InterPro" id="IPR015421">
    <property type="entry name" value="PyrdxlP-dep_Trfase_major"/>
</dbReference>
<gene>
    <name evidence="3" type="ORF">MEDL_35638</name>
</gene>
<keyword evidence="4" id="KW-1185">Reference proteome</keyword>
<name>A0A8S3SLZ8_MYTED</name>